<dbReference type="AlphaFoldDB" id="A0A1S7LMQ0"/>
<proteinExistence type="predicted"/>
<protein>
    <submittedName>
        <fullName evidence="1">Uncharacterized protein</fullName>
    </submittedName>
</protein>
<gene>
    <name evidence="1" type="ORF">MAGMO_4057</name>
</gene>
<name>A0A1S7LMQ0_MAGMO</name>
<dbReference type="EMBL" id="LO017727">
    <property type="protein sequence ID" value="CRH08185.1"/>
    <property type="molecule type" value="Genomic_DNA"/>
</dbReference>
<accession>A0A1S7LMQ0</accession>
<reference evidence="1" key="1">
    <citation type="submission" date="2015-04" db="EMBL/GenBank/DDBJ databases">
        <authorList>
            <person name="Syromyatnikov M.Y."/>
            <person name="Popov V.N."/>
        </authorList>
    </citation>
    <scope>NUCLEOTIDE SEQUENCE</scope>
    <source>
        <strain evidence="1">MO-1</strain>
    </source>
</reference>
<organism evidence="1">
    <name type="scientific">Magnetococcus massalia (strain MO-1)</name>
    <dbReference type="NCBI Taxonomy" id="451514"/>
    <lineage>
        <taxon>Bacteria</taxon>
        <taxon>Pseudomonadati</taxon>
        <taxon>Pseudomonadota</taxon>
        <taxon>Magnetococcia</taxon>
        <taxon>Magnetococcales</taxon>
        <taxon>Magnetococcaceae</taxon>
        <taxon>Magnetococcus</taxon>
    </lineage>
</organism>
<sequence>MDKPQHRRRPSKKVFPPCTECSEQKPFTWNCGCGYAVCNECLKDEALLVKTKWNGRTWACPQCGLSHMGPNR</sequence>
<evidence type="ECO:0000313" key="1">
    <source>
        <dbReference type="EMBL" id="CRH08185.1"/>
    </source>
</evidence>